<organism evidence="1 2">
    <name type="scientific">Lutispora thermophila DSM 19022</name>
    <dbReference type="NCBI Taxonomy" id="1122184"/>
    <lineage>
        <taxon>Bacteria</taxon>
        <taxon>Bacillati</taxon>
        <taxon>Bacillota</taxon>
        <taxon>Clostridia</taxon>
        <taxon>Lutisporales</taxon>
        <taxon>Lutisporaceae</taxon>
        <taxon>Lutispora</taxon>
    </lineage>
</organism>
<gene>
    <name evidence="1" type="ORF">SAMN02745176_00142</name>
</gene>
<dbReference type="STRING" id="1122184.SAMN02745176_00142"/>
<proteinExistence type="predicted"/>
<name>A0A1M6AVV4_9FIRM</name>
<dbReference type="OrthoDB" id="9988254at2"/>
<evidence type="ECO:0000313" key="2">
    <source>
        <dbReference type="Proteomes" id="UP000184442"/>
    </source>
</evidence>
<accession>A0A1M6AVV4</accession>
<evidence type="ECO:0000313" key="1">
    <source>
        <dbReference type="EMBL" id="SHI40606.1"/>
    </source>
</evidence>
<keyword evidence="2" id="KW-1185">Reference proteome</keyword>
<dbReference type="EMBL" id="FQZS01000003">
    <property type="protein sequence ID" value="SHI40606.1"/>
    <property type="molecule type" value="Genomic_DNA"/>
</dbReference>
<dbReference type="AlphaFoldDB" id="A0A1M6AVV4"/>
<sequence>MKKLDKLIQMAVNPKVESIMVYNKGTENEYYIDLRTTKNEKGIAVVKPIADNEKYFWYVCPYCQEIHIESKRCLNINNKILWTNCKYRHRILQYILIDSNFEPIAKKEPLDSELEREYNFMQEFERM</sequence>
<dbReference type="RefSeq" id="WP_073023471.1">
    <property type="nucleotide sequence ID" value="NZ_FQZS01000003.1"/>
</dbReference>
<dbReference type="Proteomes" id="UP000184442">
    <property type="component" value="Unassembled WGS sequence"/>
</dbReference>
<protein>
    <submittedName>
        <fullName evidence="1">Uncharacterized protein</fullName>
    </submittedName>
</protein>
<reference evidence="1 2" key="1">
    <citation type="submission" date="2016-11" db="EMBL/GenBank/DDBJ databases">
        <authorList>
            <person name="Jaros S."/>
            <person name="Januszkiewicz K."/>
            <person name="Wedrychowicz H."/>
        </authorList>
    </citation>
    <scope>NUCLEOTIDE SEQUENCE [LARGE SCALE GENOMIC DNA]</scope>
    <source>
        <strain evidence="1 2">DSM 19022</strain>
    </source>
</reference>